<comment type="caution">
    <text evidence="10">The sequence shown here is derived from an EMBL/GenBank/DDBJ whole genome shotgun (WGS) entry which is preliminary data.</text>
</comment>
<protein>
    <submittedName>
        <fullName evidence="10">Acyl-CoA/acyl-ACP dehydrogenase</fullName>
    </submittedName>
</protein>
<evidence type="ECO:0000256" key="4">
    <source>
        <dbReference type="ARBA" id="ARBA00022827"/>
    </source>
</evidence>
<dbReference type="SUPFAM" id="SSF56645">
    <property type="entry name" value="Acyl-CoA dehydrogenase NM domain-like"/>
    <property type="match status" value="1"/>
</dbReference>
<accession>A0ABU6FV50</accession>
<comment type="cofactor">
    <cofactor evidence="1 6">
        <name>FAD</name>
        <dbReference type="ChEBI" id="CHEBI:57692"/>
    </cofactor>
</comment>
<dbReference type="EMBL" id="JARLKY010000002">
    <property type="protein sequence ID" value="MEC0225754.1"/>
    <property type="molecule type" value="Genomic_DNA"/>
</dbReference>
<evidence type="ECO:0000259" key="8">
    <source>
        <dbReference type="Pfam" id="PF02770"/>
    </source>
</evidence>
<dbReference type="CDD" id="cd00567">
    <property type="entry name" value="ACAD"/>
    <property type="match status" value="1"/>
</dbReference>
<dbReference type="InterPro" id="IPR037069">
    <property type="entry name" value="AcylCoA_DH/ox_N_sf"/>
</dbReference>
<evidence type="ECO:0000256" key="3">
    <source>
        <dbReference type="ARBA" id="ARBA00022630"/>
    </source>
</evidence>
<evidence type="ECO:0000313" key="10">
    <source>
        <dbReference type="EMBL" id="MEC0225754.1"/>
    </source>
</evidence>
<dbReference type="InterPro" id="IPR013786">
    <property type="entry name" value="AcylCoA_DH/ox_N"/>
</dbReference>
<sequence length="397" mass="43843">MTKNVRFDLFIRNEREAELAERSDRLAAHFAERSAQHDTEGSFPFNNFADLREAGYLQLTVPRAYGGEEASLYELVLAQERLARGDGSTALAVGWHVGLLHQLRFTNAWPASLYERFCQEAVETGALVNHLASERATGSPSRGGRPETKAVAAEGGWLLSGRKTYSTLSPILACFTVSAAIEGTEETGDFFVRVGPGVRVEETWNTLGMRATGSHDVVLENVFVPEDQVIHLSGAPRKERTPDEGGWLLHIPACYIGIAYAARSFAIHFAQQYRPNSLTTPIAELPNIRRQIGEMDIALTTARTVLYSVADRWDREPERRAALKPELGLAKHVATNHAIAIVDTAMRIVGAASLSRSLPLERMYRDVRAGLHNPPMDDVVVNGMAQRALDEVKQIMK</sequence>
<dbReference type="Pfam" id="PF00441">
    <property type="entry name" value="Acyl-CoA_dh_1"/>
    <property type="match status" value="1"/>
</dbReference>
<keyword evidence="11" id="KW-1185">Reference proteome</keyword>
<gene>
    <name evidence="10" type="ORF">P4I72_01275</name>
</gene>
<dbReference type="Gene3D" id="1.10.540.10">
    <property type="entry name" value="Acyl-CoA dehydrogenase/oxidase, N-terminal domain"/>
    <property type="match status" value="1"/>
</dbReference>
<dbReference type="Gene3D" id="2.40.110.10">
    <property type="entry name" value="Butyryl-CoA Dehydrogenase, subunit A, domain 2"/>
    <property type="match status" value="1"/>
</dbReference>
<dbReference type="InterPro" id="IPR009075">
    <property type="entry name" value="AcylCo_DH/oxidase_C"/>
</dbReference>
<keyword evidence="5 6" id="KW-0560">Oxidoreductase</keyword>
<dbReference type="SUPFAM" id="SSF47203">
    <property type="entry name" value="Acyl-CoA dehydrogenase C-terminal domain-like"/>
    <property type="match status" value="1"/>
</dbReference>
<evidence type="ECO:0000256" key="2">
    <source>
        <dbReference type="ARBA" id="ARBA00009347"/>
    </source>
</evidence>
<dbReference type="PANTHER" id="PTHR43884">
    <property type="entry name" value="ACYL-COA DEHYDROGENASE"/>
    <property type="match status" value="1"/>
</dbReference>
<dbReference type="InterPro" id="IPR046373">
    <property type="entry name" value="Acyl-CoA_Oxase/DH_mid-dom_sf"/>
</dbReference>
<evidence type="ECO:0000256" key="1">
    <source>
        <dbReference type="ARBA" id="ARBA00001974"/>
    </source>
</evidence>
<name>A0ABU6FV50_9BACL</name>
<dbReference type="RefSeq" id="WP_326070188.1">
    <property type="nucleotide sequence ID" value="NZ_JARLKY010000002.1"/>
</dbReference>
<dbReference type="Pfam" id="PF02770">
    <property type="entry name" value="Acyl-CoA_dh_M"/>
    <property type="match status" value="1"/>
</dbReference>
<dbReference type="Proteomes" id="UP001338137">
    <property type="component" value="Unassembled WGS sequence"/>
</dbReference>
<reference evidence="10 11" key="1">
    <citation type="submission" date="2023-03" db="EMBL/GenBank/DDBJ databases">
        <title>Bacillus Genome Sequencing.</title>
        <authorList>
            <person name="Dunlap C."/>
        </authorList>
    </citation>
    <scope>NUCLEOTIDE SEQUENCE [LARGE SCALE GENOMIC DNA]</scope>
    <source>
        <strain evidence="10 11">BD-533</strain>
    </source>
</reference>
<organism evidence="10 11">
    <name type="scientific">Paenibacillus alba</name>
    <dbReference type="NCBI Taxonomy" id="1197127"/>
    <lineage>
        <taxon>Bacteria</taxon>
        <taxon>Bacillati</taxon>
        <taxon>Bacillota</taxon>
        <taxon>Bacilli</taxon>
        <taxon>Bacillales</taxon>
        <taxon>Paenibacillaceae</taxon>
        <taxon>Paenibacillus</taxon>
    </lineage>
</organism>
<keyword evidence="4 6" id="KW-0274">FAD</keyword>
<evidence type="ECO:0000256" key="5">
    <source>
        <dbReference type="ARBA" id="ARBA00023002"/>
    </source>
</evidence>
<feature type="domain" description="Acyl-CoA dehydrogenase/oxidase N-terminal" evidence="9">
    <location>
        <begin position="26"/>
        <end position="100"/>
    </location>
</feature>
<evidence type="ECO:0000259" key="9">
    <source>
        <dbReference type="Pfam" id="PF02771"/>
    </source>
</evidence>
<evidence type="ECO:0000259" key="7">
    <source>
        <dbReference type="Pfam" id="PF00441"/>
    </source>
</evidence>
<dbReference type="PIRSF" id="PIRSF016578">
    <property type="entry name" value="HsaA"/>
    <property type="match status" value="1"/>
</dbReference>
<feature type="domain" description="Acyl-CoA oxidase/dehydrogenase middle" evidence="8">
    <location>
        <begin position="132"/>
        <end position="222"/>
    </location>
</feature>
<dbReference type="Pfam" id="PF02771">
    <property type="entry name" value="Acyl-CoA_dh_N"/>
    <property type="match status" value="1"/>
</dbReference>
<dbReference type="InterPro" id="IPR009100">
    <property type="entry name" value="AcylCoA_DH/oxidase_NM_dom_sf"/>
</dbReference>
<dbReference type="Gene3D" id="1.20.140.10">
    <property type="entry name" value="Butyryl-CoA Dehydrogenase, subunit A, domain 3"/>
    <property type="match status" value="1"/>
</dbReference>
<keyword evidence="3 6" id="KW-0285">Flavoprotein</keyword>
<proteinExistence type="inferred from homology"/>
<dbReference type="InterPro" id="IPR006091">
    <property type="entry name" value="Acyl-CoA_Oxase/DH_mid-dom"/>
</dbReference>
<evidence type="ECO:0000313" key="11">
    <source>
        <dbReference type="Proteomes" id="UP001338137"/>
    </source>
</evidence>
<dbReference type="InterPro" id="IPR036250">
    <property type="entry name" value="AcylCo_DH-like_C"/>
</dbReference>
<dbReference type="PANTHER" id="PTHR43884:SF25">
    <property type="entry name" value="ACYL-COA DEHYDROGENASE YDBM-RELATED"/>
    <property type="match status" value="1"/>
</dbReference>
<feature type="domain" description="Acyl-CoA dehydrogenase/oxidase C-terminal" evidence="7">
    <location>
        <begin position="253"/>
        <end position="369"/>
    </location>
</feature>
<comment type="similarity">
    <text evidence="2 6">Belongs to the acyl-CoA dehydrogenase family.</text>
</comment>
<evidence type="ECO:0000256" key="6">
    <source>
        <dbReference type="RuleBase" id="RU362125"/>
    </source>
</evidence>